<name>A0A7L9RSC8_9PROT</name>
<keyword evidence="2" id="KW-1185">Reference proteome</keyword>
<gene>
    <name evidence="1" type="ORF">CPBP_00275</name>
</gene>
<dbReference type="InterPro" id="IPR007344">
    <property type="entry name" value="GrpB/CoaE"/>
</dbReference>
<dbReference type="AlphaFoldDB" id="A0A7L9RSC8"/>
<evidence type="ECO:0000313" key="1">
    <source>
        <dbReference type="EMBL" id="QOL19513.1"/>
    </source>
</evidence>
<dbReference type="EMBL" id="CP054719">
    <property type="protein sequence ID" value="QOL19513.1"/>
    <property type="molecule type" value="Genomic_DNA"/>
</dbReference>
<dbReference type="PANTHER" id="PTHR34822:SF1">
    <property type="entry name" value="GRPB FAMILY PROTEIN"/>
    <property type="match status" value="1"/>
</dbReference>
<dbReference type="Gene3D" id="3.30.460.10">
    <property type="entry name" value="Beta Polymerase, domain 2"/>
    <property type="match status" value="1"/>
</dbReference>
<dbReference type="PANTHER" id="PTHR34822">
    <property type="entry name" value="GRPB DOMAIN PROTEIN (AFU_ORTHOLOGUE AFUA_1G01530)"/>
    <property type="match status" value="1"/>
</dbReference>
<dbReference type="InterPro" id="IPR043519">
    <property type="entry name" value="NT_sf"/>
</dbReference>
<organism evidence="1 2">
    <name type="scientific">Candidatus Bodocaedibacter vickermanii</name>
    <dbReference type="NCBI Taxonomy" id="2741701"/>
    <lineage>
        <taxon>Bacteria</taxon>
        <taxon>Pseudomonadati</taxon>
        <taxon>Pseudomonadota</taxon>
        <taxon>Alphaproteobacteria</taxon>
        <taxon>Holosporales</taxon>
        <taxon>Candidatus Paracaedibacteraceae</taxon>
        <taxon>Candidatus Bodocaedibacter</taxon>
    </lineage>
</organism>
<reference evidence="1 2" key="1">
    <citation type="submission" date="2020-06" db="EMBL/GenBank/DDBJ databases">
        <title>The endosymbiont of the kinetoplastid Bodo saltans is a Paracaedibacter-like alpha-proteobacterium possessing a putative toxin-antitoxin system.</title>
        <authorList>
            <person name="Midha S."/>
            <person name="Rigden D.J."/>
            <person name="Siozios S."/>
            <person name="Hurst G.D.D."/>
            <person name="Jackson A.P."/>
        </authorList>
    </citation>
    <scope>NUCLEOTIDE SEQUENCE [LARGE SCALE GENOMIC DNA]</scope>
    <source>
        <strain evidence="1">Lake Konstanz</strain>
    </source>
</reference>
<evidence type="ECO:0000313" key="2">
    <source>
        <dbReference type="Proteomes" id="UP000594001"/>
    </source>
</evidence>
<dbReference type="SUPFAM" id="SSF81301">
    <property type="entry name" value="Nucleotidyltransferase"/>
    <property type="match status" value="1"/>
</dbReference>
<dbReference type="Pfam" id="PF04229">
    <property type="entry name" value="GrpB"/>
    <property type="match status" value="1"/>
</dbReference>
<accession>A0A7L9RSC8</accession>
<protein>
    <submittedName>
        <fullName evidence="1">GrpB family protein</fullName>
    </submittedName>
</protein>
<dbReference type="RefSeq" id="WP_350332265.1">
    <property type="nucleotide sequence ID" value="NZ_CP054719.1"/>
</dbReference>
<sequence>MRLSFEALQHLHNSRKTQISDYDPNWIHLFETEARLLQSIFDEIALTIHHIGSTAIPGIKAKPIIDILITTHDMEKIDSFDDQLELFNYVIGGEFGLPGRRFYCKGDAQHCHFHVHIYEAKNPSVEKYLVFRDYMIAHPRDADEYESLKTDLAIKYPNNRTLYTQSKDEFINNIFKKATARSIKT</sequence>
<proteinExistence type="predicted"/>
<dbReference type="Proteomes" id="UP000594001">
    <property type="component" value="Chromosome"/>
</dbReference>
<dbReference type="KEGG" id="pbal:CPBP_00275"/>